<dbReference type="EMBL" id="CACVKT020010047">
    <property type="protein sequence ID" value="CAC5424562.1"/>
    <property type="molecule type" value="Genomic_DNA"/>
</dbReference>
<dbReference type="Proteomes" id="UP000507470">
    <property type="component" value="Unassembled WGS sequence"/>
</dbReference>
<dbReference type="OrthoDB" id="10400618at2759"/>
<evidence type="ECO:0000313" key="2">
    <source>
        <dbReference type="Proteomes" id="UP000507470"/>
    </source>
</evidence>
<accession>A0A6J8EXS3</accession>
<sequence>MALMNTAWNALENALVDLADPSYKRIIQKQIKYLRKVVLEKEEITELLKDIDKINMVLHEVSCMQMANNSIIKNGFTTCESKILEAKEEIIQNTNTKLDIKNIRATCHIDREQLDEESAVQFLLEYKQRISSDLCFHIIKAEQKCLLLELKAPSKILKDIETFRMALRALLIQIAHAGKIDINKPSTITMQLIFKDDITEDEVIKEISGQFFHSPRIVASAYYPAVAVPYETRRVNIEDNCKNCENLRTEVIIQQTIIGLLEFKNRDLIFSIIELELLGELQDRKNQS</sequence>
<protein>
    <submittedName>
        <fullName evidence="1">Uncharacterized protein</fullName>
    </submittedName>
</protein>
<gene>
    <name evidence="1" type="ORF">MCOR_56456</name>
</gene>
<keyword evidence="2" id="KW-1185">Reference proteome</keyword>
<dbReference type="AlphaFoldDB" id="A0A6J8EXS3"/>
<organism evidence="1 2">
    <name type="scientific">Mytilus coruscus</name>
    <name type="common">Sea mussel</name>
    <dbReference type="NCBI Taxonomy" id="42192"/>
    <lineage>
        <taxon>Eukaryota</taxon>
        <taxon>Metazoa</taxon>
        <taxon>Spiralia</taxon>
        <taxon>Lophotrochozoa</taxon>
        <taxon>Mollusca</taxon>
        <taxon>Bivalvia</taxon>
        <taxon>Autobranchia</taxon>
        <taxon>Pteriomorphia</taxon>
        <taxon>Mytilida</taxon>
        <taxon>Mytiloidea</taxon>
        <taxon>Mytilidae</taxon>
        <taxon>Mytilinae</taxon>
        <taxon>Mytilus</taxon>
    </lineage>
</organism>
<name>A0A6J8EXS3_MYTCO</name>
<reference evidence="1 2" key="1">
    <citation type="submission" date="2020-06" db="EMBL/GenBank/DDBJ databases">
        <authorList>
            <person name="Li R."/>
            <person name="Bekaert M."/>
        </authorList>
    </citation>
    <scope>NUCLEOTIDE SEQUENCE [LARGE SCALE GENOMIC DNA]</scope>
    <source>
        <strain evidence="2">wild</strain>
    </source>
</reference>
<proteinExistence type="predicted"/>
<evidence type="ECO:0000313" key="1">
    <source>
        <dbReference type="EMBL" id="CAC5424562.1"/>
    </source>
</evidence>